<sequence length="70" mass="7135">MIKLETLKNDNFTVLSEQSLVEVNGGLAITILGVTYVGAKAAAILAGGGAILGGAAGWGAWVGYNESKRQ</sequence>
<keyword evidence="1" id="KW-1133">Transmembrane helix</keyword>
<dbReference type="Proteomes" id="UP000254924">
    <property type="component" value="Unassembled WGS sequence"/>
</dbReference>
<keyword evidence="3" id="KW-1185">Reference proteome</keyword>
<gene>
    <name evidence="2" type="ORF">NCTC12224_01495</name>
</gene>
<keyword evidence="1" id="KW-0812">Transmembrane</keyword>
<protein>
    <recommendedName>
        <fullName evidence="4">Class IIb bacteriocin, lactobin A/cerein 7B family</fullName>
    </recommendedName>
</protein>
<dbReference type="AlphaFoldDB" id="A0A380KB87"/>
<reference evidence="2 3" key="1">
    <citation type="submission" date="2018-06" db="EMBL/GenBank/DDBJ databases">
        <authorList>
            <consortium name="Pathogen Informatics"/>
            <person name="Doyle S."/>
        </authorList>
    </citation>
    <scope>NUCLEOTIDE SEQUENCE [LARGE SCALE GENOMIC DNA]</scope>
    <source>
        <strain evidence="2 3">NCTC12224</strain>
    </source>
</reference>
<name>A0A380KB87_9STRE</name>
<evidence type="ECO:0000256" key="1">
    <source>
        <dbReference type="SAM" id="Phobius"/>
    </source>
</evidence>
<feature type="transmembrane region" description="Helical" evidence="1">
    <location>
        <begin position="20"/>
        <end position="38"/>
    </location>
</feature>
<organism evidence="2 3">
    <name type="scientific">Streptococcus hyointestinalis</name>
    <dbReference type="NCBI Taxonomy" id="1337"/>
    <lineage>
        <taxon>Bacteria</taxon>
        <taxon>Bacillati</taxon>
        <taxon>Bacillota</taxon>
        <taxon>Bacilli</taxon>
        <taxon>Lactobacillales</taxon>
        <taxon>Streptococcaceae</taxon>
        <taxon>Streptococcus</taxon>
    </lineage>
</organism>
<keyword evidence="1" id="KW-0472">Membrane</keyword>
<evidence type="ECO:0000313" key="2">
    <source>
        <dbReference type="EMBL" id="SUN61510.1"/>
    </source>
</evidence>
<accession>A0A380KB87</accession>
<dbReference type="EMBL" id="UHFN01000007">
    <property type="protein sequence ID" value="SUN61510.1"/>
    <property type="molecule type" value="Genomic_DNA"/>
</dbReference>
<feature type="transmembrane region" description="Helical" evidence="1">
    <location>
        <begin position="44"/>
        <end position="64"/>
    </location>
</feature>
<evidence type="ECO:0000313" key="3">
    <source>
        <dbReference type="Proteomes" id="UP000254924"/>
    </source>
</evidence>
<proteinExistence type="predicted"/>
<evidence type="ECO:0008006" key="4">
    <source>
        <dbReference type="Google" id="ProtNLM"/>
    </source>
</evidence>